<comment type="caution">
    <text evidence="1">The sequence shown here is derived from an EMBL/GenBank/DDBJ whole genome shotgun (WGS) entry which is preliminary data.</text>
</comment>
<gene>
    <name evidence="1" type="ORF">MRX98_14350</name>
</gene>
<reference evidence="1" key="1">
    <citation type="submission" date="2022-04" db="EMBL/GenBank/DDBJ databases">
        <title>Desulfatitalea alkaliphila sp. nov., a novel anaerobic sulfate-reducing bacterium isolated from terrestrial mud volcano, Taman Peninsula, Russia.</title>
        <authorList>
            <person name="Khomyakova M.A."/>
            <person name="Merkel A.Y."/>
            <person name="Slobodkin A.I."/>
        </authorList>
    </citation>
    <scope>NUCLEOTIDE SEQUENCE</scope>
    <source>
        <strain evidence="1">M08but</strain>
    </source>
</reference>
<name>A0AA41R6D9_9BACT</name>
<dbReference type="RefSeq" id="WP_246910854.1">
    <property type="nucleotide sequence ID" value="NZ_JALJRB010000017.1"/>
</dbReference>
<evidence type="ECO:0000313" key="2">
    <source>
        <dbReference type="Proteomes" id="UP001165427"/>
    </source>
</evidence>
<keyword evidence="2" id="KW-1185">Reference proteome</keyword>
<evidence type="ECO:0000313" key="1">
    <source>
        <dbReference type="EMBL" id="MCJ8501761.1"/>
    </source>
</evidence>
<dbReference type="Proteomes" id="UP001165427">
    <property type="component" value="Unassembled WGS sequence"/>
</dbReference>
<sequence length="70" mass="8014">MTDNAPIDCHKCRHYYVTWEKAHPHGCRALGFKSRFLPGAVVRSSSGTTCLYFEARRRTKTASGRRGRRT</sequence>
<dbReference type="AlphaFoldDB" id="A0AA41R6D9"/>
<accession>A0AA41R6D9</accession>
<dbReference type="EMBL" id="JALJRB010000017">
    <property type="protein sequence ID" value="MCJ8501761.1"/>
    <property type="molecule type" value="Genomic_DNA"/>
</dbReference>
<protein>
    <submittedName>
        <fullName evidence="1">Uracil-DNA glycosylase</fullName>
    </submittedName>
</protein>
<proteinExistence type="predicted"/>
<organism evidence="1 2">
    <name type="scientific">Desulfatitalea alkaliphila</name>
    <dbReference type="NCBI Taxonomy" id="2929485"/>
    <lineage>
        <taxon>Bacteria</taxon>
        <taxon>Pseudomonadati</taxon>
        <taxon>Thermodesulfobacteriota</taxon>
        <taxon>Desulfobacteria</taxon>
        <taxon>Desulfobacterales</taxon>
        <taxon>Desulfosarcinaceae</taxon>
        <taxon>Desulfatitalea</taxon>
    </lineage>
</organism>